<dbReference type="Proteomes" id="UP000550508">
    <property type="component" value="Unassembled WGS sequence"/>
</dbReference>
<sequence length="129" mass="14358">MSEKSSEKSKMSSVEFVQCALHERISPVGSGRSVKDRIRAASRLLGWSFNRTKDAWYADPRISISADEIKEIEEIAGVRYGQSELSKNERIIARAEALLAGEEEDISRSFIAAFRAFLGAMDRAGTSRD</sequence>
<comment type="caution">
    <text evidence="1">The sequence shown here is derived from an EMBL/GenBank/DDBJ whole genome shotgun (WGS) entry which is preliminary data.</text>
</comment>
<accession>A0A849VNA0</accession>
<dbReference type="AlphaFoldDB" id="A0A849VNA0"/>
<organism evidence="1 2">
    <name type="scientific">Phyllobacterium pellucidum</name>
    <dbReference type="NCBI Taxonomy" id="2740464"/>
    <lineage>
        <taxon>Bacteria</taxon>
        <taxon>Pseudomonadati</taxon>
        <taxon>Pseudomonadota</taxon>
        <taxon>Alphaproteobacteria</taxon>
        <taxon>Hyphomicrobiales</taxon>
        <taxon>Phyllobacteriaceae</taxon>
        <taxon>Phyllobacterium</taxon>
    </lineage>
</organism>
<gene>
    <name evidence="1" type="ORF">HQ945_08535</name>
</gene>
<evidence type="ECO:0000313" key="2">
    <source>
        <dbReference type="Proteomes" id="UP000550508"/>
    </source>
</evidence>
<proteinExistence type="predicted"/>
<protein>
    <submittedName>
        <fullName evidence="1">Uncharacterized protein</fullName>
    </submittedName>
</protein>
<keyword evidence="2" id="KW-1185">Reference proteome</keyword>
<evidence type="ECO:0000313" key="1">
    <source>
        <dbReference type="EMBL" id="NTS31301.1"/>
    </source>
</evidence>
<reference evidence="1 2" key="1">
    <citation type="submission" date="2020-05" db="EMBL/GenBank/DDBJ databases">
        <authorList>
            <person name="Kim M.K."/>
        </authorList>
    </citation>
    <scope>NUCLEOTIDE SEQUENCE [LARGE SCALE GENOMIC DNA]</scope>
    <source>
        <strain evidence="1 2">BT25</strain>
    </source>
</reference>
<dbReference type="EMBL" id="JABUMX010000002">
    <property type="protein sequence ID" value="NTS31301.1"/>
    <property type="molecule type" value="Genomic_DNA"/>
</dbReference>
<name>A0A849VNA0_9HYPH</name>